<dbReference type="EMBL" id="QGKV02001556">
    <property type="protein sequence ID" value="KAF3521254.1"/>
    <property type="molecule type" value="Genomic_DNA"/>
</dbReference>
<evidence type="ECO:0008006" key="3">
    <source>
        <dbReference type="Google" id="ProtNLM"/>
    </source>
</evidence>
<accession>A0ABQ7B586</accession>
<evidence type="ECO:0000313" key="2">
    <source>
        <dbReference type="Proteomes" id="UP000266723"/>
    </source>
</evidence>
<evidence type="ECO:0000313" key="1">
    <source>
        <dbReference type="EMBL" id="KAF3521254.1"/>
    </source>
</evidence>
<comment type="caution">
    <text evidence="1">The sequence shown here is derived from an EMBL/GenBank/DDBJ whole genome shotgun (WGS) entry which is preliminary data.</text>
</comment>
<protein>
    <recommendedName>
        <fullName evidence="3">Secreted protein</fullName>
    </recommendedName>
</protein>
<gene>
    <name evidence="1" type="ORF">DY000_02061664</name>
</gene>
<proteinExistence type="predicted"/>
<sequence>MNLLVFAGGVLNFDSGVASVPPMVVRPLPPVLSLSVGDEHPASDSASHLSIMSARVVSRFVVVYGGLSLDEITISFDRRSSKLRRLSGGS</sequence>
<keyword evidence="2" id="KW-1185">Reference proteome</keyword>
<name>A0ABQ7B586_BRACR</name>
<reference evidence="1 2" key="1">
    <citation type="journal article" date="2020" name="BMC Genomics">
        <title>Intraspecific diversification of the crop wild relative Brassica cretica Lam. using demographic model selection.</title>
        <authorList>
            <person name="Kioukis A."/>
            <person name="Michalopoulou V.A."/>
            <person name="Briers L."/>
            <person name="Pirintsos S."/>
            <person name="Studholme D.J."/>
            <person name="Pavlidis P."/>
            <person name="Sarris P.F."/>
        </authorList>
    </citation>
    <scope>NUCLEOTIDE SEQUENCE [LARGE SCALE GENOMIC DNA]</scope>
    <source>
        <strain evidence="2">cv. PFS-1207/04</strain>
    </source>
</reference>
<organism evidence="1 2">
    <name type="scientific">Brassica cretica</name>
    <name type="common">Mustard</name>
    <dbReference type="NCBI Taxonomy" id="69181"/>
    <lineage>
        <taxon>Eukaryota</taxon>
        <taxon>Viridiplantae</taxon>
        <taxon>Streptophyta</taxon>
        <taxon>Embryophyta</taxon>
        <taxon>Tracheophyta</taxon>
        <taxon>Spermatophyta</taxon>
        <taxon>Magnoliopsida</taxon>
        <taxon>eudicotyledons</taxon>
        <taxon>Gunneridae</taxon>
        <taxon>Pentapetalae</taxon>
        <taxon>rosids</taxon>
        <taxon>malvids</taxon>
        <taxon>Brassicales</taxon>
        <taxon>Brassicaceae</taxon>
        <taxon>Brassiceae</taxon>
        <taxon>Brassica</taxon>
    </lineage>
</organism>
<dbReference type="Proteomes" id="UP000266723">
    <property type="component" value="Unassembled WGS sequence"/>
</dbReference>